<keyword evidence="7" id="KW-0170">Cobalt</keyword>
<proteinExistence type="inferred from homology"/>
<protein>
    <submittedName>
        <fullName evidence="9">Acetylornithine deacetylase</fullName>
    </submittedName>
</protein>
<evidence type="ECO:0000256" key="5">
    <source>
        <dbReference type="ARBA" id="ARBA00022801"/>
    </source>
</evidence>
<evidence type="ECO:0000313" key="9">
    <source>
        <dbReference type="EMBL" id="BEQ16623.1"/>
    </source>
</evidence>
<dbReference type="Proteomes" id="UP001366166">
    <property type="component" value="Chromosome"/>
</dbReference>
<evidence type="ECO:0000256" key="6">
    <source>
        <dbReference type="ARBA" id="ARBA00022833"/>
    </source>
</evidence>
<dbReference type="Pfam" id="PF07687">
    <property type="entry name" value="M20_dimer"/>
    <property type="match status" value="1"/>
</dbReference>
<dbReference type="Pfam" id="PF01546">
    <property type="entry name" value="Peptidase_M20"/>
    <property type="match status" value="1"/>
</dbReference>
<sequence length="424" mass="45874">MQSAEVKQRLFNAVDELRPQLVQTLQELVRIPSVVGDEARAQQYIQKLYQDLGLTVEMVEPDMEAVRQHPGFIDTKVPYEGRPNVIGTLPGDEAAPSLVINGHVDVVSVEPRNLWPRDPWSGEVEGGRLHGRGSADMKSGLIANYFALKAALKAGLRPKGMVRLMSVIDEEAGGAGGTLACLLAGYRADALLITEPHGMNVTIANAGVNHFRVYLKGRSAHGGTSHLGVNAIGKVLPIYQALADLDEKRGREVKYPLFEKGSGRSCHVTVGTLHAGDWPSTVPGDAVMECRISFVPGETREEIRALVENTVAQAASTDPWLQEHPPKVEWFAWQTSPWQQDPEHHFVQALMSAAVDVAGRPVDFIGRASGLDSRFAPDFGMVAACTGPKGANIHGIDEYVELDSVVDTAKVVALAMLNWCGVAD</sequence>
<keyword evidence="4" id="KW-0479">Metal-binding</keyword>
<comment type="cofactor">
    <cofactor evidence="2">
        <name>Zn(2+)</name>
        <dbReference type="ChEBI" id="CHEBI:29105"/>
    </cofactor>
</comment>
<keyword evidence="6" id="KW-0862">Zinc</keyword>
<evidence type="ECO:0000256" key="3">
    <source>
        <dbReference type="ARBA" id="ARBA00006247"/>
    </source>
</evidence>
<evidence type="ECO:0000256" key="2">
    <source>
        <dbReference type="ARBA" id="ARBA00001947"/>
    </source>
</evidence>
<comment type="similarity">
    <text evidence="3">Belongs to the peptidase M20A family.</text>
</comment>
<dbReference type="SUPFAM" id="SSF55031">
    <property type="entry name" value="Bacterial exopeptidase dimerisation domain"/>
    <property type="match status" value="1"/>
</dbReference>
<evidence type="ECO:0000256" key="7">
    <source>
        <dbReference type="ARBA" id="ARBA00023285"/>
    </source>
</evidence>
<dbReference type="GO" id="GO:0016787">
    <property type="term" value="F:hydrolase activity"/>
    <property type="evidence" value="ECO:0007669"/>
    <property type="project" value="UniProtKB-KW"/>
</dbReference>
<dbReference type="KEGG" id="dmp:FAK_36890"/>
<dbReference type="InterPro" id="IPR010182">
    <property type="entry name" value="ArgE/DapE"/>
</dbReference>
<dbReference type="InterPro" id="IPR011650">
    <property type="entry name" value="Peptidase_M20_dimer"/>
</dbReference>
<dbReference type="SUPFAM" id="SSF53187">
    <property type="entry name" value="Zn-dependent exopeptidases"/>
    <property type="match status" value="1"/>
</dbReference>
<accession>A0AAU9EHL2</accession>
<reference evidence="10" key="1">
    <citation type="journal article" date="2023" name="Arch. Microbiol.">
        <title>Desulfoferula mesophilus gen. nov. sp. nov., a mesophilic sulfate-reducing bacterium isolated from a brackish lake sediment.</title>
        <authorList>
            <person name="Watanabe T."/>
            <person name="Yabe T."/>
            <person name="Tsuji J.M."/>
            <person name="Fukui M."/>
        </authorList>
    </citation>
    <scope>NUCLEOTIDE SEQUENCE [LARGE SCALE GENOMIC DNA]</scope>
    <source>
        <strain evidence="10">12FAK</strain>
    </source>
</reference>
<dbReference type="Gene3D" id="3.30.70.360">
    <property type="match status" value="1"/>
</dbReference>
<dbReference type="NCBIfam" id="NF005306">
    <property type="entry name" value="PRK06837.1"/>
    <property type="match status" value="1"/>
</dbReference>
<dbReference type="InterPro" id="IPR002933">
    <property type="entry name" value="Peptidase_M20"/>
</dbReference>
<evidence type="ECO:0000256" key="1">
    <source>
        <dbReference type="ARBA" id="ARBA00001941"/>
    </source>
</evidence>
<dbReference type="RefSeq" id="WP_338602723.1">
    <property type="nucleotide sequence ID" value="NZ_AP028679.1"/>
</dbReference>
<name>A0AAU9EHL2_9BACT</name>
<dbReference type="Gene3D" id="3.40.630.10">
    <property type="entry name" value="Zn peptidases"/>
    <property type="match status" value="1"/>
</dbReference>
<dbReference type="InterPro" id="IPR050072">
    <property type="entry name" value="Peptidase_M20A"/>
</dbReference>
<feature type="domain" description="Peptidase M20 dimerisation" evidence="8">
    <location>
        <begin position="204"/>
        <end position="316"/>
    </location>
</feature>
<keyword evidence="5" id="KW-0378">Hydrolase</keyword>
<evidence type="ECO:0000256" key="4">
    <source>
        <dbReference type="ARBA" id="ARBA00022723"/>
    </source>
</evidence>
<evidence type="ECO:0000259" key="8">
    <source>
        <dbReference type="Pfam" id="PF07687"/>
    </source>
</evidence>
<dbReference type="GO" id="GO:0046872">
    <property type="term" value="F:metal ion binding"/>
    <property type="evidence" value="ECO:0007669"/>
    <property type="project" value="UniProtKB-KW"/>
</dbReference>
<gene>
    <name evidence="9" type="primary">argE</name>
    <name evidence="9" type="ORF">FAK_36890</name>
</gene>
<dbReference type="AlphaFoldDB" id="A0AAU9EHL2"/>
<evidence type="ECO:0000313" key="10">
    <source>
        <dbReference type="Proteomes" id="UP001366166"/>
    </source>
</evidence>
<dbReference type="NCBIfam" id="TIGR01910">
    <property type="entry name" value="DapE-ArgE"/>
    <property type="match status" value="1"/>
</dbReference>
<comment type="cofactor">
    <cofactor evidence="1">
        <name>Co(2+)</name>
        <dbReference type="ChEBI" id="CHEBI:48828"/>
    </cofactor>
</comment>
<dbReference type="InterPro" id="IPR036264">
    <property type="entry name" value="Bact_exopeptidase_dim_dom"/>
</dbReference>
<dbReference type="PANTHER" id="PTHR43808:SF25">
    <property type="entry name" value="PEPTIDASE M20 DIMERISATION DOMAIN-CONTAINING PROTEIN"/>
    <property type="match status" value="1"/>
</dbReference>
<organism evidence="9 10">
    <name type="scientific">Desulfoferula mesophila</name>
    <dbReference type="NCBI Taxonomy" id="3058419"/>
    <lineage>
        <taxon>Bacteria</taxon>
        <taxon>Pseudomonadati</taxon>
        <taxon>Thermodesulfobacteriota</taxon>
        <taxon>Desulfarculia</taxon>
        <taxon>Desulfarculales</taxon>
        <taxon>Desulfarculaceae</taxon>
        <taxon>Desulfoferula</taxon>
    </lineage>
</organism>
<dbReference type="PANTHER" id="PTHR43808">
    <property type="entry name" value="ACETYLORNITHINE DEACETYLASE"/>
    <property type="match status" value="1"/>
</dbReference>
<keyword evidence="10" id="KW-1185">Reference proteome</keyword>
<dbReference type="EMBL" id="AP028679">
    <property type="protein sequence ID" value="BEQ16623.1"/>
    <property type="molecule type" value="Genomic_DNA"/>
</dbReference>